<keyword evidence="2" id="KW-1133">Transmembrane helix</keyword>
<dbReference type="PANTHER" id="PTHR11206">
    <property type="entry name" value="MULTIDRUG RESISTANCE PROTEIN"/>
    <property type="match status" value="1"/>
</dbReference>
<proteinExistence type="inferred from homology"/>
<evidence type="ECO:0000313" key="3">
    <source>
        <dbReference type="EnsemblPlants" id="AUR62005457-RA:cds"/>
    </source>
</evidence>
<keyword evidence="4" id="KW-1185">Reference proteome</keyword>
<feature type="transmembrane region" description="Helical" evidence="2">
    <location>
        <begin position="109"/>
        <end position="134"/>
    </location>
</feature>
<dbReference type="EnsemblPlants" id="AUR62005457-RA">
    <property type="protein sequence ID" value="AUR62005457-RA:cds"/>
    <property type="gene ID" value="AUR62005457"/>
</dbReference>
<evidence type="ECO:0000256" key="1">
    <source>
        <dbReference type="ARBA" id="ARBA00010199"/>
    </source>
</evidence>
<sequence>MKLGMGSALETLCGQAFGAKQLNMLGVYLQRSWVILFTTALTLSPLYIFATPLWLLIGETPAISKAAGLIIFRKEYPAVFSSSNEVQELVAELTPILAISIIINNFQPVLSGVAIGAGWQALVAYINIACYYILGIPLDLILGYVVGLGVKGIWLGMLAGFHCWRENKEKRKMLRDDNSRLEETVA</sequence>
<name>A0A803L0R9_CHEQI</name>
<dbReference type="AlphaFoldDB" id="A0A803L0R9"/>
<comment type="similarity">
    <text evidence="1">Belongs to the multi antimicrobial extrusion (MATE) (TC 2.A.66.1) family.</text>
</comment>
<dbReference type="InterPro" id="IPR002528">
    <property type="entry name" value="MATE_fam"/>
</dbReference>
<reference evidence="3" key="1">
    <citation type="journal article" date="2017" name="Nature">
        <title>The genome of Chenopodium quinoa.</title>
        <authorList>
            <person name="Jarvis D.E."/>
            <person name="Ho Y.S."/>
            <person name="Lightfoot D.J."/>
            <person name="Schmoeckel S.M."/>
            <person name="Li B."/>
            <person name="Borm T.J.A."/>
            <person name="Ohyanagi H."/>
            <person name="Mineta K."/>
            <person name="Michell C.T."/>
            <person name="Saber N."/>
            <person name="Kharbatia N.M."/>
            <person name="Rupper R.R."/>
            <person name="Sharp A.R."/>
            <person name="Dally N."/>
            <person name="Boughton B.A."/>
            <person name="Woo Y.H."/>
            <person name="Gao G."/>
            <person name="Schijlen E.G.W.M."/>
            <person name="Guo X."/>
            <person name="Momin A.A."/>
            <person name="Negrao S."/>
            <person name="Al-Babili S."/>
            <person name="Gehring C."/>
            <person name="Roessner U."/>
            <person name="Jung C."/>
            <person name="Murphy K."/>
            <person name="Arold S.T."/>
            <person name="Gojobori T."/>
            <person name="van der Linden C.G."/>
            <person name="van Loo E.N."/>
            <person name="Jellen E.N."/>
            <person name="Maughan P.J."/>
            <person name="Tester M."/>
        </authorList>
    </citation>
    <scope>NUCLEOTIDE SEQUENCE [LARGE SCALE GENOMIC DNA]</scope>
    <source>
        <strain evidence="3">cv. PI 614886</strain>
    </source>
</reference>
<dbReference type="GO" id="GO:0016020">
    <property type="term" value="C:membrane"/>
    <property type="evidence" value="ECO:0007669"/>
    <property type="project" value="InterPro"/>
</dbReference>
<keyword evidence="2" id="KW-0472">Membrane</keyword>
<organism evidence="3 4">
    <name type="scientific">Chenopodium quinoa</name>
    <name type="common">Quinoa</name>
    <dbReference type="NCBI Taxonomy" id="63459"/>
    <lineage>
        <taxon>Eukaryota</taxon>
        <taxon>Viridiplantae</taxon>
        <taxon>Streptophyta</taxon>
        <taxon>Embryophyta</taxon>
        <taxon>Tracheophyta</taxon>
        <taxon>Spermatophyta</taxon>
        <taxon>Magnoliopsida</taxon>
        <taxon>eudicotyledons</taxon>
        <taxon>Gunneridae</taxon>
        <taxon>Pentapetalae</taxon>
        <taxon>Caryophyllales</taxon>
        <taxon>Chenopodiaceae</taxon>
        <taxon>Chenopodioideae</taxon>
        <taxon>Atripliceae</taxon>
        <taxon>Chenopodium</taxon>
    </lineage>
</organism>
<dbReference type="Pfam" id="PF01554">
    <property type="entry name" value="MatE"/>
    <property type="match status" value="2"/>
</dbReference>
<dbReference type="GO" id="GO:0015297">
    <property type="term" value="F:antiporter activity"/>
    <property type="evidence" value="ECO:0007669"/>
    <property type="project" value="InterPro"/>
</dbReference>
<accession>A0A803L0R9</accession>
<protein>
    <submittedName>
        <fullName evidence="3">Uncharacterized protein</fullName>
    </submittedName>
</protein>
<keyword evidence="2" id="KW-0812">Transmembrane</keyword>
<feature type="transmembrane region" description="Helical" evidence="2">
    <location>
        <begin position="140"/>
        <end position="164"/>
    </location>
</feature>
<dbReference type="GO" id="GO:0042910">
    <property type="term" value="F:xenobiotic transmembrane transporter activity"/>
    <property type="evidence" value="ECO:0007669"/>
    <property type="project" value="InterPro"/>
</dbReference>
<evidence type="ECO:0000256" key="2">
    <source>
        <dbReference type="SAM" id="Phobius"/>
    </source>
</evidence>
<dbReference type="Proteomes" id="UP000596660">
    <property type="component" value="Unplaced"/>
</dbReference>
<dbReference type="Gramene" id="AUR62005457-RA">
    <property type="protein sequence ID" value="AUR62005457-RA:cds"/>
    <property type="gene ID" value="AUR62005457"/>
</dbReference>
<feature type="transmembrane region" description="Helical" evidence="2">
    <location>
        <begin position="34"/>
        <end position="57"/>
    </location>
</feature>
<evidence type="ECO:0000313" key="4">
    <source>
        <dbReference type="Proteomes" id="UP000596660"/>
    </source>
</evidence>
<reference evidence="3" key="2">
    <citation type="submission" date="2021-03" db="UniProtKB">
        <authorList>
            <consortium name="EnsemblPlants"/>
        </authorList>
    </citation>
    <scope>IDENTIFICATION</scope>
</reference>